<gene>
    <name evidence="1" type="ORF">RchiOBHm_Chr2g0167241</name>
</gene>
<dbReference type="Gramene" id="PRQ53504">
    <property type="protein sequence ID" value="PRQ53504"/>
    <property type="gene ID" value="RchiOBHm_Chr2g0167241"/>
</dbReference>
<dbReference type="EMBL" id="PDCK01000040">
    <property type="protein sequence ID" value="PRQ53504.1"/>
    <property type="molecule type" value="Genomic_DNA"/>
</dbReference>
<dbReference type="PANTHER" id="PTHR34133">
    <property type="entry name" value="OS07G0633000 PROTEIN"/>
    <property type="match status" value="1"/>
</dbReference>
<name>A0A2P6S494_ROSCH</name>
<evidence type="ECO:0000313" key="2">
    <source>
        <dbReference type="Proteomes" id="UP000238479"/>
    </source>
</evidence>
<dbReference type="PANTHER" id="PTHR34133:SF8">
    <property type="entry name" value="OS07G0633000 PROTEIN"/>
    <property type="match status" value="1"/>
</dbReference>
<dbReference type="AlphaFoldDB" id="A0A2P6S494"/>
<dbReference type="STRING" id="74649.A0A2P6S494"/>
<dbReference type="Proteomes" id="UP000238479">
    <property type="component" value="Chromosome 2"/>
</dbReference>
<dbReference type="InterPro" id="IPR018971">
    <property type="entry name" value="DUF1997"/>
</dbReference>
<reference evidence="1 2" key="1">
    <citation type="journal article" date="2018" name="Nat. Genet.">
        <title>The Rosa genome provides new insights in the design of modern roses.</title>
        <authorList>
            <person name="Bendahmane M."/>
        </authorList>
    </citation>
    <scope>NUCLEOTIDE SEQUENCE [LARGE SCALE GENOMIC DNA]</scope>
    <source>
        <strain evidence="2">cv. Old Blush</strain>
    </source>
</reference>
<accession>A0A2P6S494</accession>
<dbReference type="Pfam" id="PF09366">
    <property type="entry name" value="DUF1997"/>
    <property type="match status" value="1"/>
</dbReference>
<keyword evidence="2" id="KW-1185">Reference proteome</keyword>
<protein>
    <submittedName>
        <fullName evidence="1">Uncharacterized protein</fullName>
    </submittedName>
</protein>
<sequence length="276" mass="32290">MVEAIAVCRILDRGMPSGPEKLKVKLKKKQQDRHCHYAKALFNLPKKDDQMKPLTLHHRITTVALLCEPSKASFDQYLEDEQRVIKALFPGIEARKLNKKAWRIQMPTMQLLFMSVCLVLYISLRYKSKGKDYPPHVPHHIPMVLELEATRWELEGFPYEYRPRDFSISAKGTLYPDRKQGTQSKLRTQIDVILSFIVSPLLGWVPQSVMHSLIKSTVMADSTSNARLLEDYDVFKTKNVVQYSVKDPWNDQLLIRCIEIYKNKLRNEWDCEKERE</sequence>
<proteinExistence type="predicted"/>
<comment type="caution">
    <text evidence="1">The sequence shown here is derived from an EMBL/GenBank/DDBJ whole genome shotgun (WGS) entry which is preliminary data.</text>
</comment>
<dbReference type="OMA" id="EWRINMP"/>
<organism evidence="1 2">
    <name type="scientific">Rosa chinensis</name>
    <name type="common">China rose</name>
    <dbReference type="NCBI Taxonomy" id="74649"/>
    <lineage>
        <taxon>Eukaryota</taxon>
        <taxon>Viridiplantae</taxon>
        <taxon>Streptophyta</taxon>
        <taxon>Embryophyta</taxon>
        <taxon>Tracheophyta</taxon>
        <taxon>Spermatophyta</taxon>
        <taxon>Magnoliopsida</taxon>
        <taxon>eudicotyledons</taxon>
        <taxon>Gunneridae</taxon>
        <taxon>Pentapetalae</taxon>
        <taxon>rosids</taxon>
        <taxon>fabids</taxon>
        <taxon>Rosales</taxon>
        <taxon>Rosaceae</taxon>
        <taxon>Rosoideae</taxon>
        <taxon>Rosoideae incertae sedis</taxon>
        <taxon>Rosa</taxon>
    </lineage>
</organism>
<evidence type="ECO:0000313" key="1">
    <source>
        <dbReference type="EMBL" id="PRQ53504.1"/>
    </source>
</evidence>